<dbReference type="RefSeq" id="WP_289586124.1">
    <property type="nucleotide sequence ID" value="NZ_JAUDDW010000014.1"/>
</dbReference>
<organism evidence="1 2">
    <name type="scientific">Limosilactobacillus pontis</name>
    <dbReference type="NCBI Taxonomy" id="35787"/>
    <lineage>
        <taxon>Bacteria</taxon>
        <taxon>Bacillati</taxon>
        <taxon>Bacillota</taxon>
        <taxon>Bacilli</taxon>
        <taxon>Lactobacillales</taxon>
        <taxon>Lactobacillaceae</taxon>
        <taxon>Limosilactobacillus</taxon>
    </lineage>
</organism>
<evidence type="ECO:0000313" key="1">
    <source>
        <dbReference type="EMBL" id="MDM8266515.1"/>
    </source>
</evidence>
<dbReference type="EMBL" id="JAUDDW010000014">
    <property type="protein sequence ID" value="MDM8266515.1"/>
    <property type="molecule type" value="Genomic_DNA"/>
</dbReference>
<gene>
    <name evidence="1" type="ORF">QUW44_04985</name>
</gene>
<reference evidence="1 2" key="2">
    <citation type="submission" date="2023-06" db="EMBL/GenBank/DDBJ databases">
        <authorList>
            <person name="Zeman M."/>
            <person name="Kubasova T."/>
            <person name="Jahodarova E."/>
            <person name="Nykrynova M."/>
            <person name="Rychlik I."/>
        </authorList>
    </citation>
    <scope>NUCLEOTIDE SEQUENCE [LARGE SCALE GENOMIC DNA]</scope>
    <source>
        <strain evidence="1 2">161_Gplus</strain>
    </source>
</reference>
<accession>A0ABT7UXS8</accession>
<comment type="caution">
    <text evidence="1">The sequence shown here is derived from an EMBL/GenBank/DDBJ whole genome shotgun (WGS) entry which is preliminary data.</text>
</comment>
<dbReference type="InterPro" id="IPR054052">
    <property type="entry name" value="Y16Q-like"/>
</dbReference>
<dbReference type="Pfam" id="PF21825">
    <property type="entry name" value="crAss001_48"/>
    <property type="match status" value="1"/>
</dbReference>
<keyword evidence="2" id="KW-1185">Reference proteome</keyword>
<protein>
    <submittedName>
        <fullName evidence="1">Uncharacterized protein</fullName>
    </submittedName>
</protein>
<evidence type="ECO:0000313" key="2">
    <source>
        <dbReference type="Proteomes" id="UP001529343"/>
    </source>
</evidence>
<name>A0ABT7UXS8_9LACO</name>
<proteinExistence type="predicted"/>
<dbReference type="Proteomes" id="UP001529343">
    <property type="component" value="Unassembled WGS sequence"/>
</dbReference>
<sequence length="89" mass="10436">MSNKELLDKIMVEKADLDSKLGRLEKFIRSSKFYDLLLQHRHVLLEQYKAMGSYSVALLERIILVRQEMGVFGNEDNRPSEYVSNTEEK</sequence>
<reference evidence="2" key="1">
    <citation type="submission" date="2023-06" db="EMBL/GenBank/DDBJ databases">
        <title>Identification and characterization of horizontal gene transfer across gut microbiota members of farm animals based on homology search.</title>
        <authorList>
            <person name="Zeman M."/>
            <person name="Kubasova T."/>
            <person name="Jahodarova E."/>
            <person name="Nykrynova M."/>
            <person name="Rychlik I."/>
        </authorList>
    </citation>
    <scope>NUCLEOTIDE SEQUENCE [LARGE SCALE GENOMIC DNA]</scope>
    <source>
        <strain evidence="2">161_Gplus</strain>
    </source>
</reference>